<evidence type="ECO:0000313" key="2">
    <source>
        <dbReference type="EMBL" id="QDS76916.1"/>
    </source>
</evidence>
<evidence type="ECO:0000313" key="3">
    <source>
        <dbReference type="Proteomes" id="UP000316270"/>
    </source>
</evidence>
<feature type="compositionally biased region" description="Acidic residues" evidence="1">
    <location>
        <begin position="1"/>
        <end position="13"/>
    </location>
</feature>
<organism evidence="2 3">
    <name type="scientific">Venturia effusa</name>
    <dbReference type="NCBI Taxonomy" id="50376"/>
    <lineage>
        <taxon>Eukaryota</taxon>
        <taxon>Fungi</taxon>
        <taxon>Dikarya</taxon>
        <taxon>Ascomycota</taxon>
        <taxon>Pezizomycotina</taxon>
        <taxon>Dothideomycetes</taxon>
        <taxon>Pleosporomycetidae</taxon>
        <taxon>Venturiales</taxon>
        <taxon>Venturiaceae</taxon>
        <taxon>Venturia</taxon>
    </lineage>
</organism>
<gene>
    <name evidence="2" type="ORF">FKW77_004319</name>
</gene>
<accession>A0A517LMW2</accession>
<sequence>MSDSDNDFIDDDELPNKGAQRTKAKKRTRAAWEASIHERENPLLGQETGVGLIEELAWKAEAKKRERLVHHFLLRIDIAKVPADMDPGWLHRNWIKGVGGDDGESWDFVAAPAFQEEAGALRRFKYHATQSNTALSKPISILSCRTARRKRDSVAHSAALRV</sequence>
<dbReference type="EMBL" id="CP042200">
    <property type="protein sequence ID" value="QDS76916.1"/>
    <property type="molecule type" value="Genomic_DNA"/>
</dbReference>
<reference evidence="2 3" key="1">
    <citation type="submission" date="2019-07" db="EMBL/GenBank/DDBJ databases">
        <title>Finished genome of Venturia effusa.</title>
        <authorList>
            <person name="Young C.A."/>
            <person name="Cox M.P."/>
            <person name="Ganley A.R.D."/>
            <person name="David W.J."/>
        </authorList>
    </citation>
    <scope>NUCLEOTIDE SEQUENCE [LARGE SCALE GENOMIC DNA]</scope>
    <source>
        <strain evidence="3">albino</strain>
    </source>
</reference>
<protein>
    <submittedName>
        <fullName evidence="2">Uncharacterized protein</fullName>
    </submittedName>
</protein>
<feature type="compositionally biased region" description="Basic residues" evidence="1">
    <location>
        <begin position="20"/>
        <end position="29"/>
    </location>
</feature>
<dbReference type="Proteomes" id="UP000316270">
    <property type="component" value="Chromosome 16"/>
</dbReference>
<proteinExistence type="predicted"/>
<name>A0A517LMW2_9PEZI</name>
<feature type="region of interest" description="Disordered" evidence="1">
    <location>
        <begin position="1"/>
        <end position="30"/>
    </location>
</feature>
<keyword evidence="3" id="KW-1185">Reference proteome</keyword>
<evidence type="ECO:0000256" key="1">
    <source>
        <dbReference type="SAM" id="MobiDB-lite"/>
    </source>
</evidence>
<dbReference type="AlphaFoldDB" id="A0A517LMW2"/>